<dbReference type="Proteomes" id="UP000316330">
    <property type="component" value="Unassembled WGS sequence"/>
</dbReference>
<keyword evidence="1" id="KW-0175">Coiled coil</keyword>
<feature type="coiled-coil region" evidence="1">
    <location>
        <begin position="1044"/>
        <end position="1071"/>
    </location>
</feature>
<accession>A0A559JN01</accession>
<comment type="caution">
    <text evidence="2">The sequence shown here is derived from an EMBL/GenBank/DDBJ whole genome shotgun (WGS) entry which is preliminary data.</text>
</comment>
<reference evidence="2 3" key="1">
    <citation type="submission" date="2019-07" db="EMBL/GenBank/DDBJ databases">
        <authorList>
            <person name="Kim J."/>
        </authorList>
    </citation>
    <scope>NUCLEOTIDE SEQUENCE [LARGE SCALE GENOMIC DNA]</scope>
    <source>
        <strain evidence="2 3">G13</strain>
    </source>
</reference>
<sequence>MTIGKKIAISVMAVSTLATTLAEVPLNRQSIGERYGWTNVANAEQTPAVDDSLLTEEPPVIDETYLPGEESVIGDPDLEVEPPLINFPIVPWDPIMVPVSALPSGAFLDRMNELYAALIAGDPADVQDVRNLRDEIAGLDETANLHLIDPIWNKISAKLPPSVDQTEMKASLFRLVKAVGSIRYDAGASDLEAIRTNPEFRAVMKTIAAAAGENIQMDDFLVFMFGDGGSRKGVEGTIADLLAGKSSMELLLLLGNKQGIVEVLLQATERLLNDTNAYTFSSILQRFGVTPQDVRSTVLNFQAKLKTSQPAINAMTVAYIRSAAKANAKISLEGRMHEYTLSVYGVEVPSLVLQWTKVSGSPDVKVLPNGIVTLADTAANASVVIQARLMNPLGGSSKVIFEKEVTLTAEVGEESHFPVELFLERMSKVHAALAAGDPSDLESVRQLRAEIVGLDLASNEALIAPVWNKIASKLPASADQQALKAGLFEIMKAIAALPYDPDPARIEAIRTNPEFRATLKAIGTAGGERYFVIDDLLIYMFGDFDTRQGAEGLMRNKLAGMTPSELAGLLGDKQGFAALLLQAAAELLSDTGTYKTSSVAGAMGITAQDIGAAALNFQLKLPHAEAASLALTVAYLRSETEASVVVSEDGQQLQYGLKVFGIELPADVLEWSKVSGSPLVNVEPNGTVWIADGVDSASAVIRAKLVGPNGGIGKTIFEQEVTLTAKETKGDVFPVEQYLKRMAKIREALTVGDPADTKDLQKLRDEIARLDPVKDQALIDPLWKKIAPNLPASVDKTQLKRSLFDIFKAVGSFVYDPEAAELDAIRTNPEYLATLKTIASAAGVKNVSMDDWLIVLFGNGKGREGVDGTIRDIARGMNLKELSQLFGNKKTIYAVIDEAIVKVLSDKEGYAFSKVLSNLGVVPSDVLAVVHQFQNKLKNDEPAFSAMSAAYVRSEAEATVKVSQDGYQHEYGLTFQGIAIPSSSLKWKKVSGSKDIKVNANGTVTLAKKALQGTAIIQASLVNPFGGKAKVVFEREISLGHGPEEQIRQIIQDLEAKLVLIENKLRTSKNDSQKVKLILDAIQAGNQSADAVKKVNISNEAKEEAINEIKSRVQTVLSLILADLIKF</sequence>
<gene>
    <name evidence="2" type="ORF">FPZ45_08850</name>
</gene>
<proteinExistence type="predicted"/>
<protein>
    <submittedName>
        <fullName evidence="2">Uncharacterized protein</fullName>
    </submittedName>
</protein>
<dbReference type="AlphaFoldDB" id="A0A559JN01"/>
<dbReference type="OrthoDB" id="2487047at2"/>
<dbReference type="EMBL" id="VNJJ01000004">
    <property type="protein sequence ID" value="TVY01246.1"/>
    <property type="molecule type" value="Genomic_DNA"/>
</dbReference>
<dbReference type="RefSeq" id="WP_144700387.1">
    <property type="nucleotide sequence ID" value="NZ_VNJJ01000004.1"/>
</dbReference>
<evidence type="ECO:0000313" key="3">
    <source>
        <dbReference type="Proteomes" id="UP000316330"/>
    </source>
</evidence>
<evidence type="ECO:0000256" key="1">
    <source>
        <dbReference type="SAM" id="Coils"/>
    </source>
</evidence>
<name>A0A559JN01_9BACL</name>
<evidence type="ECO:0000313" key="2">
    <source>
        <dbReference type="EMBL" id="TVY01246.1"/>
    </source>
</evidence>
<organism evidence="2 3">
    <name type="scientific">Cohnella terricola</name>
    <dbReference type="NCBI Taxonomy" id="1289167"/>
    <lineage>
        <taxon>Bacteria</taxon>
        <taxon>Bacillati</taxon>
        <taxon>Bacillota</taxon>
        <taxon>Bacilli</taxon>
        <taxon>Bacillales</taxon>
        <taxon>Paenibacillaceae</taxon>
        <taxon>Cohnella</taxon>
    </lineage>
</organism>
<keyword evidence="3" id="KW-1185">Reference proteome</keyword>